<dbReference type="EMBL" id="FLRB01000002">
    <property type="protein sequence ID" value="SBT19581.1"/>
    <property type="molecule type" value="Genomic_DNA"/>
</dbReference>
<accession>A0A1C3JQT1</accession>
<evidence type="ECO:0000256" key="4">
    <source>
        <dbReference type="ARBA" id="ARBA00022723"/>
    </source>
</evidence>
<dbReference type="NCBIfam" id="TIGR00043">
    <property type="entry name" value="rRNA maturation RNase YbeY"/>
    <property type="match status" value="1"/>
</dbReference>
<evidence type="ECO:0000313" key="10">
    <source>
        <dbReference type="EMBL" id="SBT19581.1"/>
    </source>
</evidence>
<dbReference type="InterPro" id="IPR002036">
    <property type="entry name" value="YbeY"/>
</dbReference>
<dbReference type="PANTHER" id="PTHR46986">
    <property type="entry name" value="ENDORIBONUCLEASE YBEY, CHLOROPLASTIC"/>
    <property type="match status" value="1"/>
</dbReference>
<evidence type="ECO:0000256" key="1">
    <source>
        <dbReference type="ARBA" id="ARBA00010875"/>
    </source>
</evidence>
<dbReference type="AlphaFoldDB" id="A0A1C3JQT1"/>
<dbReference type="GO" id="GO:0006364">
    <property type="term" value="P:rRNA processing"/>
    <property type="evidence" value="ECO:0007669"/>
    <property type="project" value="UniProtKB-UniRule"/>
</dbReference>
<keyword evidence="2 8" id="KW-0690">Ribosome biogenesis</keyword>
<evidence type="ECO:0000256" key="6">
    <source>
        <dbReference type="ARBA" id="ARBA00022801"/>
    </source>
</evidence>
<dbReference type="Proteomes" id="UP000092871">
    <property type="component" value="Unassembled WGS sequence"/>
</dbReference>
<dbReference type="GO" id="GO:0004521">
    <property type="term" value="F:RNA endonuclease activity"/>
    <property type="evidence" value="ECO:0007669"/>
    <property type="project" value="UniProtKB-UniRule"/>
</dbReference>
<dbReference type="GO" id="GO:0008270">
    <property type="term" value="F:zinc ion binding"/>
    <property type="evidence" value="ECO:0007669"/>
    <property type="project" value="UniProtKB-UniRule"/>
</dbReference>
<proteinExistence type="inferred from homology"/>
<keyword evidence="4 8" id="KW-0479">Metal-binding</keyword>
<keyword evidence="8" id="KW-0698">rRNA processing</keyword>
<dbReference type="HAMAP" id="MF_00009">
    <property type="entry name" value="Endoribonucl_YbeY"/>
    <property type="match status" value="1"/>
</dbReference>
<comment type="similarity">
    <text evidence="1 8">Belongs to the endoribonuclease YbeY family.</text>
</comment>
<evidence type="ECO:0000256" key="8">
    <source>
        <dbReference type="HAMAP-Rule" id="MF_00009"/>
    </source>
</evidence>
<keyword evidence="6 8" id="KW-0378">Hydrolase</keyword>
<keyword evidence="7 8" id="KW-0862">Zinc</keyword>
<dbReference type="GO" id="GO:0005737">
    <property type="term" value="C:cytoplasm"/>
    <property type="evidence" value="ECO:0007669"/>
    <property type="project" value="UniProtKB-SubCell"/>
</dbReference>
<reference evidence="9 12" key="2">
    <citation type="submission" date="2016-06" db="EMBL/GenBank/DDBJ databases">
        <authorList>
            <person name="Kjaerup R.B."/>
            <person name="Dalgaard T.S."/>
            <person name="Juul-Madsen H.R."/>
        </authorList>
    </citation>
    <scope>NUCLEOTIDE SEQUENCE [LARGE SCALE GENOMIC DNA]</scope>
    <source>
        <strain evidence="9 12">CECT 5115</strain>
    </source>
</reference>
<dbReference type="SUPFAM" id="SSF55486">
    <property type="entry name" value="Metalloproteases ('zincins'), catalytic domain"/>
    <property type="match status" value="1"/>
</dbReference>
<evidence type="ECO:0000256" key="2">
    <source>
        <dbReference type="ARBA" id="ARBA00022517"/>
    </source>
</evidence>
<evidence type="ECO:0000256" key="7">
    <source>
        <dbReference type="ARBA" id="ARBA00022833"/>
    </source>
</evidence>
<dbReference type="Gene3D" id="3.40.390.30">
    <property type="entry name" value="Metalloproteases ('zincins'), catalytic domain"/>
    <property type="match status" value="1"/>
</dbReference>
<dbReference type="GO" id="GO:0004222">
    <property type="term" value="F:metalloendopeptidase activity"/>
    <property type="evidence" value="ECO:0007669"/>
    <property type="project" value="InterPro"/>
</dbReference>
<name>A0A1C3JQT1_9GAMM</name>
<dbReference type="PANTHER" id="PTHR46986:SF1">
    <property type="entry name" value="ENDORIBONUCLEASE YBEY, CHLOROPLASTIC"/>
    <property type="match status" value="1"/>
</dbReference>
<comment type="subcellular location">
    <subcellularLocation>
        <location evidence="8">Cytoplasm</location>
    </subcellularLocation>
</comment>
<keyword evidence="5 8" id="KW-0255">Endonuclease</keyword>
<dbReference type="RefSeq" id="WP_067034261.1">
    <property type="nucleotide sequence ID" value="NZ_CP187511.1"/>
</dbReference>
<dbReference type="Pfam" id="PF02130">
    <property type="entry name" value="YbeY"/>
    <property type="match status" value="1"/>
</dbReference>
<feature type="binding site" evidence="8">
    <location>
        <position position="123"/>
    </location>
    <ligand>
        <name>Zn(2+)</name>
        <dbReference type="ChEBI" id="CHEBI:29105"/>
        <note>catalytic</note>
    </ligand>
</feature>
<protein>
    <recommendedName>
        <fullName evidence="8">Endoribonuclease YbeY</fullName>
        <ecNumber evidence="8">3.1.-.-</ecNumber>
    </recommendedName>
</protein>
<evidence type="ECO:0000256" key="3">
    <source>
        <dbReference type="ARBA" id="ARBA00022722"/>
    </source>
</evidence>
<dbReference type="EC" id="3.1.-.-" evidence="8"/>
<feature type="binding site" evidence="8">
    <location>
        <position position="113"/>
    </location>
    <ligand>
        <name>Zn(2+)</name>
        <dbReference type="ChEBI" id="CHEBI:29105"/>
        <note>catalytic</note>
    </ligand>
</feature>
<dbReference type="Proteomes" id="UP000092840">
    <property type="component" value="Unassembled WGS sequence"/>
</dbReference>
<comment type="function">
    <text evidence="8">Single strand-specific metallo-endoribonuclease involved in late-stage 70S ribosome quality control and in maturation of the 3' terminus of the 16S rRNA.</text>
</comment>
<evidence type="ECO:0000313" key="11">
    <source>
        <dbReference type="Proteomes" id="UP000092840"/>
    </source>
</evidence>
<reference evidence="10 11" key="1">
    <citation type="submission" date="2016-06" db="EMBL/GenBank/DDBJ databases">
        <authorList>
            <person name="Rodrigo-Torres L."/>
            <person name="Arahal D.R."/>
        </authorList>
    </citation>
    <scope>NUCLEOTIDE SEQUENCE [LARGE SCALE GENOMIC DNA]</scope>
    <source>
        <strain evidence="10 11">CECT 5116</strain>
    </source>
</reference>
<organism evidence="9 12">
    <name type="scientific">Marinomonas gallaica</name>
    <dbReference type="NCBI Taxonomy" id="1806667"/>
    <lineage>
        <taxon>Bacteria</taxon>
        <taxon>Pseudomonadati</taxon>
        <taxon>Pseudomonadota</taxon>
        <taxon>Gammaproteobacteria</taxon>
        <taxon>Oceanospirillales</taxon>
        <taxon>Oceanospirillaceae</taxon>
        <taxon>Marinomonas</taxon>
    </lineage>
</organism>
<comment type="cofactor">
    <cofactor evidence="8">
        <name>Zn(2+)</name>
        <dbReference type="ChEBI" id="CHEBI:29105"/>
    </cofactor>
    <text evidence="8">Binds 1 zinc ion.</text>
</comment>
<gene>
    <name evidence="8 9" type="primary">ybeY</name>
    <name evidence="9" type="ORF">MGA5115_01500</name>
    <name evidence="10" type="ORF">MGA5116_00154</name>
</gene>
<dbReference type="OrthoDB" id="9807740at2"/>
<dbReference type="InterPro" id="IPR023091">
    <property type="entry name" value="MetalPrtase_cat_dom_sf_prd"/>
</dbReference>
<sequence>MSDFYLDLQTATEQEHGLPCEADFQRWAEAALPENGEFEMTIRLVDEAESRELNSEYRGKDSATNVLSFPFEVPDGIELPLLGDLVICRQVVEREAEEQQKPLLHHWAHMVVHGVLHLRGYDHIKDDEAEEMEALETQILATLSIPDPYLDNE</sequence>
<evidence type="ECO:0000256" key="5">
    <source>
        <dbReference type="ARBA" id="ARBA00022759"/>
    </source>
</evidence>
<keyword evidence="11" id="KW-1185">Reference proteome</keyword>
<keyword evidence="3 8" id="KW-0540">Nuclease</keyword>
<evidence type="ECO:0000313" key="9">
    <source>
        <dbReference type="EMBL" id="SBT17389.1"/>
    </source>
</evidence>
<evidence type="ECO:0000313" key="12">
    <source>
        <dbReference type="Proteomes" id="UP000092871"/>
    </source>
</evidence>
<feature type="binding site" evidence="8">
    <location>
        <position position="117"/>
    </location>
    <ligand>
        <name>Zn(2+)</name>
        <dbReference type="ChEBI" id="CHEBI:29105"/>
        <note>catalytic</note>
    </ligand>
</feature>
<keyword evidence="8" id="KW-0963">Cytoplasm</keyword>
<dbReference type="EMBL" id="FLRA01000011">
    <property type="protein sequence ID" value="SBT17389.1"/>
    <property type="molecule type" value="Genomic_DNA"/>
</dbReference>